<comment type="caution">
    <text evidence="3">The sequence shown here is derived from an EMBL/GenBank/DDBJ whole genome shotgun (WGS) entry which is preliminary data.</text>
</comment>
<evidence type="ECO:0000313" key="3">
    <source>
        <dbReference type="EMBL" id="KAH6898136.1"/>
    </source>
</evidence>
<dbReference type="Pfam" id="PF14269">
    <property type="entry name" value="Arylsulfotran_2"/>
    <property type="match status" value="1"/>
</dbReference>
<dbReference type="PANTHER" id="PTHR35340:SF5">
    <property type="entry name" value="ASST-DOMAIN-CONTAINING PROTEIN"/>
    <property type="match status" value="1"/>
</dbReference>
<evidence type="ECO:0000313" key="4">
    <source>
        <dbReference type="Proteomes" id="UP000777438"/>
    </source>
</evidence>
<dbReference type="OrthoDB" id="5427350at2759"/>
<accession>A0A9P8WFH7</accession>
<name>A0A9P8WFH7_9HYPO</name>
<proteinExistence type="predicted"/>
<keyword evidence="1" id="KW-0472">Membrane</keyword>
<sequence length="598" mass="66818">MASFWRSTAKVVLSVLALTGSSLADKIINNNEKEFLALAESNGGFPQQTFKSSDVVAPVFNVRSWNHSAVDDAPYIFIGAVYGKMRAGPMILDAKDLSLVYADQHYDNSYTSQMQEMNGTKYLVFWEGVHNRGHANGWGLVFDENYNLKWNVTASGFKEDALADMHEMRITPDGTAIFTVYWSIAWDATPFGGPKDGLLMDSGFQEVDLATNEVLFTWAATDHFDVKDTHARYGDGFGVGDNSGFDFFHINSVDKTEDGNYLISSRHLWTIALIDGKDGHVIWALGGARNQFLDLSDGKATNIGWQHDARFYKNQSHITMFDNHGEQTGPCKPEHGCNSRGLHLEIDTQAMTARIVQEYYHPAQINSGAMGGLSQLDNGNVMVGWGYNPGFVEYTPDGKPVMDVQRGKFHEFQADMFAYRVSKHHWTGRPNWLPSAAIEAPHRTTEKATVWLSWNGATDIASWVVLASDFANTLNGHENVVAVANRTGFETKIYLGNQTSHRYMAAAALTKEGTILGSTFVIDMATGQPCLMPSSVTSVWPEMDSPMTKFILFGMIVGATVAVSTLGRWFWRRRYHLPIWDQMATKYERLDVEERRID</sequence>
<gene>
    <name evidence="3" type="ORF">B0T10DRAFT_100337</name>
</gene>
<keyword evidence="1" id="KW-1133">Transmembrane helix</keyword>
<feature type="transmembrane region" description="Helical" evidence="1">
    <location>
        <begin position="550"/>
        <end position="571"/>
    </location>
</feature>
<evidence type="ECO:0000256" key="2">
    <source>
        <dbReference type="SAM" id="SignalP"/>
    </source>
</evidence>
<evidence type="ECO:0000256" key="1">
    <source>
        <dbReference type="SAM" id="Phobius"/>
    </source>
</evidence>
<organism evidence="3 4">
    <name type="scientific">Thelonectria olida</name>
    <dbReference type="NCBI Taxonomy" id="1576542"/>
    <lineage>
        <taxon>Eukaryota</taxon>
        <taxon>Fungi</taxon>
        <taxon>Dikarya</taxon>
        <taxon>Ascomycota</taxon>
        <taxon>Pezizomycotina</taxon>
        <taxon>Sordariomycetes</taxon>
        <taxon>Hypocreomycetidae</taxon>
        <taxon>Hypocreales</taxon>
        <taxon>Nectriaceae</taxon>
        <taxon>Thelonectria</taxon>
    </lineage>
</organism>
<dbReference type="InterPro" id="IPR053143">
    <property type="entry name" value="Arylsulfate_ST"/>
</dbReference>
<dbReference type="AlphaFoldDB" id="A0A9P8WFH7"/>
<keyword evidence="4" id="KW-1185">Reference proteome</keyword>
<dbReference type="PANTHER" id="PTHR35340">
    <property type="entry name" value="PQQ ENZYME REPEAT PROTEIN-RELATED"/>
    <property type="match status" value="1"/>
</dbReference>
<dbReference type="Proteomes" id="UP000777438">
    <property type="component" value="Unassembled WGS sequence"/>
</dbReference>
<reference evidence="3 4" key="1">
    <citation type="journal article" date="2021" name="Nat. Commun.">
        <title>Genetic determinants of endophytism in the Arabidopsis root mycobiome.</title>
        <authorList>
            <person name="Mesny F."/>
            <person name="Miyauchi S."/>
            <person name="Thiergart T."/>
            <person name="Pickel B."/>
            <person name="Atanasova L."/>
            <person name="Karlsson M."/>
            <person name="Huettel B."/>
            <person name="Barry K.W."/>
            <person name="Haridas S."/>
            <person name="Chen C."/>
            <person name="Bauer D."/>
            <person name="Andreopoulos W."/>
            <person name="Pangilinan J."/>
            <person name="LaButti K."/>
            <person name="Riley R."/>
            <person name="Lipzen A."/>
            <person name="Clum A."/>
            <person name="Drula E."/>
            <person name="Henrissat B."/>
            <person name="Kohler A."/>
            <person name="Grigoriev I.V."/>
            <person name="Martin F.M."/>
            <person name="Hacquard S."/>
        </authorList>
    </citation>
    <scope>NUCLEOTIDE SEQUENCE [LARGE SCALE GENOMIC DNA]</scope>
    <source>
        <strain evidence="3 4">MPI-CAGE-CH-0241</strain>
    </source>
</reference>
<feature type="chain" id="PRO_5040228703" evidence="2">
    <location>
        <begin position="25"/>
        <end position="598"/>
    </location>
</feature>
<feature type="signal peptide" evidence="2">
    <location>
        <begin position="1"/>
        <end position="24"/>
    </location>
</feature>
<keyword evidence="2" id="KW-0732">Signal</keyword>
<dbReference type="InterPro" id="IPR039535">
    <property type="entry name" value="ASST-like"/>
</dbReference>
<keyword evidence="1" id="KW-0812">Transmembrane</keyword>
<dbReference type="EMBL" id="JAGPYM010000002">
    <property type="protein sequence ID" value="KAH6898136.1"/>
    <property type="molecule type" value="Genomic_DNA"/>
</dbReference>
<protein>
    <submittedName>
        <fullName evidence="3">ASST-domain-containing protein</fullName>
    </submittedName>
</protein>